<dbReference type="CDD" id="cd01879">
    <property type="entry name" value="FeoB"/>
    <property type="match status" value="1"/>
</dbReference>
<feature type="transmembrane region" description="Helical" evidence="1">
    <location>
        <begin position="383"/>
        <end position="400"/>
    </location>
</feature>
<dbReference type="Pfam" id="PF07670">
    <property type="entry name" value="Gate"/>
    <property type="match status" value="2"/>
</dbReference>
<dbReference type="AlphaFoldDB" id="A0A6N2T3P9"/>
<feature type="transmembrane region" description="Helical" evidence="1">
    <location>
        <begin position="296"/>
        <end position="316"/>
    </location>
</feature>
<evidence type="ECO:0000259" key="2">
    <source>
        <dbReference type="PROSITE" id="PS51711"/>
    </source>
</evidence>
<name>A0A6N2T3P9_BLAHA</name>
<evidence type="ECO:0000256" key="1">
    <source>
        <dbReference type="SAM" id="Phobius"/>
    </source>
</evidence>
<protein>
    <submittedName>
        <fullName evidence="3">Ferrous iron transport protein B</fullName>
    </submittedName>
</protein>
<sequence length="622" mass="68221">MISFLKKRKNASFTIALAGNPNVGKSTIFNALTGMHQHTGNWAGKTVELAKGVCTLGNQTCTLVDLPGCYSLTACSKEEEIARDFIENTHPDLVVLVCDAVCLERHLQLLIQLLSITQKVLLCVNLMDQAKKKGIDISCSALETELHIPVLGISAHRHSDIKRLKSGIFSALDKNIPSSENTNSPKISACSLPDSRVCAQEASRLYHAALQSDRTSHTNKDLLLDKLFTGKFTGIACMLCFLLLIFWITLTGANYVSQVLHDILFSFEPVFYRFLQGFLPLKLCHMLAFGFYRVTAWVISVMLPPMAIFFPLFTLLEDFGYLPRVAFNLDCCFAKCKACGKQALTMIMGFGCNAAGVTGCRIIDSPRERLIAILTNSFVPCNGRFPTILAILTIFFAGSAKNLELAVLLTLVILFGVFMTFVSSWLLSKTVLKGVPSSFTLELPPYRKPQIASVLVHSVINRTCRVLLRAIIAAAPAGILIWIMANVSIGTDSILNLVSDFLNPFARLLGLDGSILLAFLLGLPANEIVIPVLIMAYTAQSSITDFKSLSSLHTLLLGQGWTVSTAVSMLILCVLHWPCATTLLTIKKETHSLKWTALAFLLPTCMGFLLCFLVTCAFRIFS</sequence>
<dbReference type="PROSITE" id="PS51711">
    <property type="entry name" value="G_FEOB"/>
    <property type="match status" value="1"/>
</dbReference>
<evidence type="ECO:0000313" key="3">
    <source>
        <dbReference type="EMBL" id="VYS99101.1"/>
    </source>
</evidence>
<dbReference type="PANTHER" id="PTHR43185:SF2">
    <property type="entry name" value="FERROUS IRON TRANSPORT PROTEIN B"/>
    <property type="match status" value="1"/>
</dbReference>
<feature type="transmembrane region" description="Helical" evidence="1">
    <location>
        <begin position="597"/>
        <end position="621"/>
    </location>
</feature>
<dbReference type="GO" id="GO:0005525">
    <property type="term" value="F:GTP binding"/>
    <property type="evidence" value="ECO:0007669"/>
    <property type="project" value="InterPro"/>
</dbReference>
<feature type="transmembrane region" description="Helical" evidence="1">
    <location>
        <begin position="406"/>
        <end position="427"/>
    </location>
</feature>
<dbReference type="SUPFAM" id="SSF52540">
    <property type="entry name" value="P-loop containing nucleoside triphosphate hydrolases"/>
    <property type="match status" value="1"/>
</dbReference>
<dbReference type="InterPro" id="IPR011640">
    <property type="entry name" value="Fe2_transport_prot_B_C"/>
</dbReference>
<dbReference type="GO" id="GO:0015093">
    <property type="term" value="F:ferrous iron transmembrane transporter activity"/>
    <property type="evidence" value="ECO:0007669"/>
    <property type="project" value="InterPro"/>
</dbReference>
<keyword evidence="1" id="KW-1133">Transmembrane helix</keyword>
<dbReference type="Gene3D" id="3.40.50.300">
    <property type="entry name" value="P-loop containing nucleotide triphosphate hydrolases"/>
    <property type="match status" value="1"/>
</dbReference>
<proteinExistence type="predicted"/>
<feature type="transmembrane region" description="Helical" evidence="1">
    <location>
        <begin position="270"/>
        <end position="289"/>
    </location>
</feature>
<dbReference type="InterPro" id="IPR011642">
    <property type="entry name" value="Gate_dom"/>
</dbReference>
<accession>A0A6N2T3P9</accession>
<keyword evidence="1" id="KW-0472">Membrane</keyword>
<feature type="transmembrane region" description="Helical" evidence="1">
    <location>
        <begin position="466"/>
        <end position="485"/>
    </location>
</feature>
<dbReference type="InterPro" id="IPR027417">
    <property type="entry name" value="P-loop_NTPase"/>
</dbReference>
<dbReference type="EMBL" id="CACRSY010000009">
    <property type="protein sequence ID" value="VYS99101.1"/>
    <property type="molecule type" value="Genomic_DNA"/>
</dbReference>
<feature type="transmembrane region" description="Helical" evidence="1">
    <location>
        <begin position="343"/>
        <end position="363"/>
    </location>
</feature>
<dbReference type="Pfam" id="PF07664">
    <property type="entry name" value="FeoB_C"/>
    <property type="match status" value="1"/>
</dbReference>
<feature type="transmembrane region" description="Helical" evidence="1">
    <location>
        <begin position="232"/>
        <end position="250"/>
    </location>
</feature>
<organism evidence="3">
    <name type="scientific">Blautia hansenii</name>
    <name type="common">Ruminococcus hansenii</name>
    <dbReference type="NCBI Taxonomy" id="1322"/>
    <lineage>
        <taxon>Bacteria</taxon>
        <taxon>Bacillati</taxon>
        <taxon>Bacillota</taxon>
        <taxon>Clostridia</taxon>
        <taxon>Lachnospirales</taxon>
        <taxon>Lachnospiraceae</taxon>
        <taxon>Blautia</taxon>
    </lineage>
</organism>
<feature type="transmembrane region" description="Helical" evidence="1">
    <location>
        <begin position="555"/>
        <end position="577"/>
    </location>
</feature>
<dbReference type="InterPro" id="IPR050860">
    <property type="entry name" value="FeoB_GTPase"/>
</dbReference>
<keyword evidence="1" id="KW-0812">Transmembrane</keyword>
<dbReference type="PANTHER" id="PTHR43185">
    <property type="entry name" value="FERROUS IRON TRANSPORT PROTEIN B"/>
    <property type="match status" value="1"/>
</dbReference>
<dbReference type="RefSeq" id="WP_022238904.1">
    <property type="nucleotide sequence ID" value="NZ_CACRSY010000009.1"/>
</dbReference>
<reference evidence="3" key="1">
    <citation type="submission" date="2019-11" db="EMBL/GenBank/DDBJ databases">
        <authorList>
            <person name="Feng L."/>
        </authorList>
    </citation>
    <scope>NUCLEOTIDE SEQUENCE</scope>
    <source>
        <strain evidence="3">BhanseniiLFYP23</strain>
    </source>
</reference>
<dbReference type="GO" id="GO:0005886">
    <property type="term" value="C:plasma membrane"/>
    <property type="evidence" value="ECO:0007669"/>
    <property type="project" value="TreeGrafter"/>
</dbReference>
<dbReference type="Pfam" id="PF02421">
    <property type="entry name" value="FeoB_N"/>
    <property type="match status" value="1"/>
</dbReference>
<feature type="transmembrane region" description="Helical" evidence="1">
    <location>
        <begin position="505"/>
        <end position="534"/>
    </location>
</feature>
<dbReference type="InterPro" id="IPR030389">
    <property type="entry name" value="G_FEOB_dom"/>
</dbReference>
<feature type="domain" description="FeoB-type G" evidence="2">
    <location>
        <begin position="12"/>
        <end position="174"/>
    </location>
</feature>
<gene>
    <name evidence="3" type="primary">feoB_3</name>
    <name evidence="3" type="ORF">BHLFYP23_02368</name>
</gene>